<dbReference type="PANTHER" id="PTHR38042:SF1">
    <property type="entry name" value="UROPORPHYRINOGEN-III SYNTHASE, CHLOROPLASTIC"/>
    <property type="match status" value="1"/>
</dbReference>
<comment type="catalytic activity">
    <reaction evidence="8 9">
        <text>hydroxymethylbilane = uroporphyrinogen III + H2O</text>
        <dbReference type="Rhea" id="RHEA:18965"/>
        <dbReference type="ChEBI" id="CHEBI:15377"/>
        <dbReference type="ChEBI" id="CHEBI:57308"/>
        <dbReference type="ChEBI" id="CHEBI:57845"/>
        <dbReference type="EC" id="4.2.1.75"/>
    </reaction>
</comment>
<keyword evidence="5 9" id="KW-0627">Porphyrin biosynthesis</keyword>
<dbReference type="InterPro" id="IPR036108">
    <property type="entry name" value="4pyrrol_syn_uPrphyn_synt_sf"/>
</dbReference>
<evidence type="ECO:0000256" key="9">
    <source>
        <dbReference type="RuleBase" id="RU366031"/>
    </source>
</evidence>
<dbReference type="Pfam" id="PF02602">
    <property type="entry name" value="HEM4"/>
    <property type="match status" value="1"/>
</dbReference>
<dbReference type="InterPro" id="IPR003754">
    <property type="entry name" value="4pyrrol_synth_uPrphyn_synth"/>
</dbReference>
<protein>
    <recommendedName>
        <fullName evidence="7 9">Uroporphyrinogen-III synthase</fullName>
        <ecNumber evidence="3 9">4.2.1.75</ecNumber>
    </recommendedName>
</protein>
<proteinExistence type="inferred from homology"/>
<sequence length="256" mass="26295">MNWAGTGILIPGAGDLAHRCAALVRERGGEAFVSQVLEFRPPEGGALERLQDALAGLRADAYDWLVVTSPRAVGVLRASEVFPLTPGTRVASVGRATALALRDAGVGCDFVPGDESAAGLVAEWSETGPGRVLLPNSNLAHPTVFEGLTARGYEVDVVTAYVTMALPLAPKAAAALADGRVHAVLVTSGTVGLAIADELRAHPDARIVAIGPQTTADLRAHGLTVAAESQQPTAESLLDATARALGADPTTPQEFA</sequence>
<comment type="similarity">
    <text evidence="2 9">Belongs to the uroporphyrinogen-III synthase family.</text>
</comment>
<dbReference type="PANTHER" id="PTHR38042">
    <property type="entry name" value="UROPORPHYRINOGEN-III SYNTHASE, CHLOROPLASTIC"/>
    <property type="match status" value="1"/>
</dbReference>
<evidence type="ECO:0000256" key="1">
    <source>
        <dbReference type="ARBA" id="ARBA00004772"/>
    </source>
</evidence>
<evidence type="ECO:0000256" key="6">
    <source>
        <dbReference type="ARBA" id="ARBA00037589"/>
    </source>
</evidence>
<evidence type="ECO:0000256" key="4">
    <source>
        <dbReference type="ARBA" id="ARBA00023239"/>
    </source>
</evidence>
<evidence type="ECO:0000313" key="11">
    <source>
        <dbReference type="EMBL" id="UQN14877.1"/>
    </source>
</evidence>
<reference evidence="11" key="1">
    <citation type="submission" date="2022-05" db="EMBL/GenBank/DDBJ databases">
        <title>Complete genome sequence of toluene-degrading Gulosibacter sediminis strain ACHW.36C.</title>
        <authorList>
            <person name="Wai A.C."/>
            <person name="Lai G.K."/>
            <person name="Griffin S.D."/>
            <person name="Leung F.C."/>
        </authorList>
    </citation>
    <scope>NUCLEOTIDE SEQUENCE [LARGE SCALE GENOMIC DNA]</scope>
    <source>
        <strain evidence="11">ACHW.36C</strain>
    </source>
</reference>
<evidence type="ECO:0000256" key="7">
    <source>
        <dbReference type="ARBA" id="ARBA00040167"/>
    </source>
</evidence>
<accession>A0ABY4MXS7</accession>
<dbReference type="Gene3D" id="3.40.50.10090">
    <property type="match status" value="2"/>
</dbReference>
<gene>
    <name evidence="11" type="ORF">M3M28_12675</name>
</gene>
<organism evidence="11">
    <name type="scientific">Gulosibacter sediminis</name>
    <dbReference type="NCBI Taxonomy" id="1729695"/>
    <lineage>
        <taxon>Bacteria</taxon>
        <taxon>Bacillati</taxon>
        <taxon>Actinomycetota</taxon>
        <taxon>Actinomycetes</taxon>
        <taxon>Micrococcales</taxon>
        <taxon>Microbacteriaceae</taxon>
        <taxon>Gulosibacter</taxon>
    </lineage>
</organism>
<keyword evidence="4 9" id="KW-0456">Lyase</keyword>
<evidence type="ECO:0000256" key="2">
    <source>
        <dbReference type="ARBA" id="ARBA00008133"/>
    </source>
</evidence>
<comment type="pathway">
    <text evidence="1 9">Porphyrin-containing compound metabolism; protoporphyrin-IX biosynthesis; coproporphyrinogen-III from 5-aminolevulinate: step 3/4.</text>
</comment>
<dbReference type="CDD" id="cd06578">
    <property type="entry name" value="HemD"/>
    <property type="match status" value="1"/>
</dbReference>
<evidence type="ECO:0000256" key="5">
    <source>
        <dbReference type="ARBA" id="ARBA00023244"/>
    </source>
</evidence>
<dbReference type="EMBL" id="CP097160">
    <property type="protein sequence ID" value="UQN14877.1"/>
    <property type="molecule type" value="Genomic_DNA"/>
</dbReference>
<evidence type="ECO:0000256" key="8">
    <source>
        <dbReference type="ARBA" id="ARBA00048617"/>
    </source>
</evidence>
<dbReference type="InterPro" id="IPR039793">
    <property type="entry name" value="UROS/Hem4"/>
</dbReference>
<comment type="function">
    <text evidence="6 9">Catalyzes cyclization of the linear tetrapyrrole, hydroxymethylbilane, to the macrocyclic uroporphyrinogen III.</text>
</comment>
<dbReference type="SUPFAM" id="SSF69618">
    <property type="entry name" value="HemD-like"/>
    <property type="match status" value="1"/>
</dbReference>
<evidence type="ECO:0000256" key="3">
    <source>
        <dbReference type="ARBA" id="ARBA00013109"/>
    </source>
</evidence>
<feature type="domain" description="Tetrapyrrole biosynthesis uroporphyrinogen III synthase" evidence="10">
    <location>
        <begin position="20"/>
        <end position="238"/>
    </location>
</feature>
<dbReference type="EC" id="4.2.1.75" evidence="3 9"/>
<evidence type="ECO:0000259" key="10">
    <source>
        <dbReference type="Pfam" id="PF02602"/>
    </source>
</evidence>
<name>A0ABY4MXS7_9MICO</name>